<organism evidence="3 4">
    <name type="scientific">Cercospora zeae-maydis SCOH1-5</name>
    <dbReference type="NCBI Taxonomy" id="717836"/>
    <lineage>
        <taxon>Eukaryota</taxon>
        <taxon>Fungi</taxon>
        <taxon>Dikarya</taxon>
        <taxon>Ascomycota</taxon>
        <taxon>Pezizomycotina</taxon>
        <taxon>Dothideomycetes</taxon>
        <taxon>Dothideomycetidae</taxon>
        <taxon>Mycosphaerellales</taxon>
        <taxon>Mycosphaerellaceae</taxon>
        <taxon>Cercospora</taxon>
    </lineage>
</organism>
<reference evidence="3" key="1">
    <citation type="journal article" date="2020" name="Stud. Mycol.">
        <title>101 Dothideomycetes genomes: a test case for predicting lifestyles and emergence of pathogens.</title>
        <authorList>
            <person name="Haridas S."/>
            <person name="Albert R."/>
            <person name="Binder M."/>
            <person name="Bloem J."/>
            <person name="Labutti K."/>
            <person name="Salamov A."/>
            <person name="Andreopoulos B."/>
            <person name="Baker S."/>
            <person name="Barry K."/>
            <person name="Bills G."/>
            <person name="Bluhm B."/>
            <person name="Cannon C."/>
            <person name="Castanera R."/>
            <person name="Culley D."/>
            <person name="Daum C."/>
            <person name="Ezra D."/>
            <person name="Gonzalez J."/>
            <person name="Henrissat B."/>
            <person name="Kuo A."/>
            <person name="Liang C."/>
            <person name="Lipzen A."/>
            <person name="Lutzoni F."/>
            <person name="Magnuson J."/>
            <person name="Mondo S."/>
            <person name="Nolan M."/>
            <person name="Ohm R."/>
            <person name="Pangilinan J."/>
            <person name="Park H.-J."/>
            <person name="Ramirez L."/>
            <person name="Alfaro M."/>
            <person name="Sun H."/>
            <person name="Tritt A."/>
            <person name="Yoshinaga Y."/>
            <person name="Zwiers L.-H."/>
            <person name="Turgeon B."/>
            <person name="Goodwin S."/>
            <person name="Spatafora J."/>
            <person name="Crous P."/>
            <person name="Grigoriev I."/>
        </authorList>
    </citation>
    <scope>NUCLEOTIDE SEQUENCE</scope>
    <source>
        <strain evidence="3">SCOH1-5</strain>
    </source>
</reference>
<keyword evidence="2" id="KW-0812">Transmembrane</keyword>
<gene>
    <name evidence="3" type="ORF">CERZMDRAFT_88098</name>
</gene>
<feature type="compositionally biased region" description="Acidic residues" evidence="1">
    <location>
        <begin position="87"/>
        <end position="102"/>
    </location>
</feature>
<keyword evidence="2" id="KW-1133">Transmembrane helix</keyword>
<evidence type="ECO:0000256" key="2">
    <source>
        <dbReference type="SAM" id="Phobius"/>
    </source>
</evidence>
<name>A0A6A6F2R1_9PEZI</name>
<feature type="region of interest" description="Disordered" evidence="1">
    <location>
        <begin position="79"/>
        <end position="102"/>
    </location>
</feature>
<protein>
    <submittedName>
        <fullName evidence="3">Uncharacterized protein</fullName>
    </submittedName>
</protein>
<keyword evidence="4" id="KW-1185">Reference proteome</keyword>
<proteinExistence type="predicted"/>
<accession>A0A6A6F2R1</accession>
<evidence type="ECO:0000256" key="1">
    <source>
        <dbReference type="SAM" id="MobiDB-lite"/>
    </source>
</evidence>
<feature type="transmembrane region" description="Helical" evidence="2">
    <location>
        <begin position="12"/>
        <end position="33"/>
    </location>
</feature>
<dbReference type="Proteomes" id="UP000799539">
    <property type="component" value="Unassembled WGS sequence"/>
</dbReference>
<keyword evidence="2" id="KW-0472">Membrane</keyword>
<evidence type="ECO:0000313" key="4">
    <source>
        <dbReference type="Proteomes" id="UP000799539"/>
    </source>
</evidence>
<dbReference type="AlphaFoldDB" id="A0A6A6F2R1"/>
<sequence length="102" mass="11649">MPTRLAKCAYPQITGLWAIHWHVVFAGYLALWFRSLGPREELSEAYHSVARLFAWLDDPVDPQTATVVEVDLLAAEEAGSDLRRDDTAEENDNREDMILEFD</sequence>
<dbReference type="EMBL" id="ML992698">
    <property type="protein sequence ID" value="KAF2208016.1"/>
    <property type="molecule type" value="Genomic_DNA"/>
</dbReference>
<evidence type="ECO:0000313" key="3">
    <source>
        <dbReference type="EMBL" id="KAF2208016.1"/>
    </source>
</evidence>